<dbReference type="Proteomes" id="UP000295444">
    <property type="component" value="Unassembled WGS sequence"/>
</dbReference>
<accession>A0A4R6SMT1</accession>
<evidence type="ECO:0000313" key="2">
    <source>
        <dbReference type="Proteomes" id="UP000295444"/>
    </source>
</evidence>
<reference evidence="1 2" key="1">
    <citation type="submission" date="2019-03" db="EMBL/GenBank/DDBJ databases">
        <title>Genomic Encyclopedia of Type Strains, Phase IV (KMG-IV): sequencing the most valuable type-strain genomes for metagenomic binning, comparative biology and taxonomic classification.</title>
        <authorList>
            <person name="Goeker M."/>
        </authorList>
    </citation>
    <scope>NUCLEOTIDE SEQUENCE [LARGE SCALE GENOMIC DNA]</scope>
    <source>
        <strain evidence="1 2">DSM 45361</strain>
    </source>
</reference>
<dbReference type="RefSeq" id="WP_133848035.1">
    <property type="nucleotide sequence ID" value="NZ_SNXZ01000001.1"/>
</dbReference>
<comment type="caution">
    <text evidence="1">The sequence shown here is derived from an EMBL/GenBank/DDBJ whole genome shotgun (WGS) entry which is preliminary data.</text>
</comment>
<proteinExistence type="predicted"/>
<protein>
    <submittedName>
        <fullName evidence="1">Uncharacterized protein</fullName>
    </submittedName>
</protein>
<gene>
    <name evidence="1" type="ORF">EV186_1011222</name>
</gene>
<dbReference type="EMBL" id="SNXZ01000001">
    <property type="protein sequence ID" value="TDQ05254.1"/>
    <property type="molecule type" value="Genomic_DNA"/>
</dbReference>
<evidence type="ECO:0000313" key="1">
    <source>
        <dbReference type="EMBL" id="TDQ05254.1"/>
    </source>
</evidence>
<dbReference type="OrthoDB" id="3629012at2"/>
<sequence length="68" mass="7583">MAGTWNWRRSDADQRVHAFRADDAVGTFWEAACELSVPASKIKRTHEGARCVPCLLIIGDQLAERLGQ</sequence>
<keyword evidence="2" id="KW-1185">Reference proteome</keyword>
<name>A0A4R6SMT1_LABRH</name>
<organism evidence="1 2">
    <name type="scientific">Labedaea rhizosphaerae</name>
    <dbReference type="NCBI Taxonomy" id="598644"/>
    <lineage>
        <taxon>Bacteria</taxon>
        <taxon>Bacillati</taxon>
        <taxon>Actinomycetota</taxon>
        <taxon>Actinomycetes</taxon>
        <taxon>Pseudonocardiales</taxon>
        <taxon>Pseudonocardiaceae</taxon>
        <taxon>Labedaea</taxon>
    </lineage>
</organism>
<dbReference type="AlphaFoldDB" id="A0A4R6SMT1"/>